<name>A0A347VQT4_9HELI</name>
<dbReference type="EMBL" id="QBIU01000001">
    <property type="protein sequence ID" value="MWV68513.1"/>
    <property type="molecule type" value="Genomic_DNA"/>
</dbReference>
<reference evidence="3 4" key="1">
    <citation type="journal article" date="2014" name="Genome Announc.">
        <title>Draft genome sequences of eight enterohepatic helicobacter species isolated from both laboratory and wild rodents.</title>
        <authorList>
            <person name="Sheh A."/>
            <person name="Shen Z."/>
            <person name="Fox J.G."/>
        </authorList>
    </citation>
    <scope>NUCLEOTIDE SEQUENCE [LARGE SCALE GENOMIC DNA]</scope>
    <source>
        <strain evidence="3 4">MIT 97-6194</strain>
    </source>
</reference>
<evidence type="ECO:0000256" key="1">
    <source>
        <dbReference type="SAM" id="MobiDB-lite"/>
    </source>
</evidence>
<evidence type="ECO:0000313" key="3">
    <source>
        <dbReference type="EMBL" id="TLD95944.1"/>
    </source>
</evidence>
<protein>
    <recommendedName>
        <fullName evidence="6">Lipoprotein</fullName>
    </recommendedName>
</protein>
<comment type="caution">
    <text evidence="3">The sequence shown here is derived from an EMBL/GenBank/DDBJ whole genome shotgun (WGS) entry which is preliminary data.</text>
</comment>
<gene>
    <name evidence="2" type="ORF">DCO61_00310</name>
    <name evidence="3" type="ORF">LS64_000855</name>
</gene>
<accession>A0A347VQT4</accession>
<reference evidence="2 5" key="4">
    <citation type="submission" date="2019-12" db="EMBL/GenBank/DDBJ databases">
        <title>Multi-Generational Helicobacter saguini Isolates.</title>
        <authorList>
            <person name="Mannion A."/>
            <person name="Shen Z."/>
            <person name="Fox J.G."/>
        </authorList>
    </citation>
    <scope>NUCLEOTIDE SEQUENCE [LARGE SCALE GENOMIC DNA]</scope>
    <source>
        <strain evidence="2">16-048</strain>
        <strain evidence="5">16-048 (F4)</strain>
    </source>
</reference>
<reference evidence="3" key="3">
    <citation type="submission" date="2018-04" db="EMBL/GenBank/DDBJ databases">
        <authorList>
            <person name="Sheh A."/>
            <person name="Shen Z."/>
            <person name="Mannion A.J."/>
            <person name="Fox J.G."/>
        </authorList>
    </citation>
    <scope>NUCLEOTIDE SEQUENCE</scope>
    <source>
        <strain evidence="3">MIT 97-6194</strain>
    </source>
</reference>
<feature type="region of interest" description="Disordered" evidence="1">
    <location>
        <begin position="34"/>
        <end position="79"/>
    </location>
</feature>
<evidence type="ECO:0000313" key="4">
    <source>
        <dbReference type="Proteomes" id="UP000029714"/>
    </source>
</evidence>
<feature type="compositionally biased region" description="Basic and acidic residues" evidence="1">
    <location>
        <begin position="66"/>
        <end position="79"/>
    </location>
</feature>
<dbReference type="PROSITE" id="PS51257">
    <property type="entry name" value="PROKAR_LIPOPROTEIN"/>
    <property type="match status" value="1"/>
</dbReference>
<dbReference type="EMBL" id="JRMP02000001">
    <property type="protein sequence ID" value="TLD95944.1"/>
    <property type="molecule type" value="Genomic_DNA"/>
</dbReference>
<evidence type="ECO:0000313" key="2">
    <source>
        <dbReference type="EMBL" id="MWV68513.1"/>
    </source>
</evidence>
<dbReference type="AlphaFoldDB" id="A0A347VQT4"/>
<evidence type="ECO:0008006" key="6">
    <source>
        <dbReference type="Google" id="ProtNLM"/>
    </source>
</evidence>
<evidence type="ECO:0000313" key="5">
    <source>
        <dbReference type="Proteomes" id="UP000477070"/>
    </source>
</evidence>
<dbReference type="Proteomes" id="UP000029714">
    <property type="component" value="Unassembled WGS sequence"/>
</dbReference>
<dbReference type="STRING" id="1548018.LS64_03680"/>
<keyword evidence="4" id="KW-1185">Reference proteome</keyword>
<dbReference type="Proteomes" id="UP000477070">
    <property type="component" value="Unassembled WGS sequence"/>
</dbReference>
<organism evidence="3 4">
    <name type="scientific">Helicobacter saguini</name>
    <dbReference type="NCBI Taxonomy" id="1548018"/>
    <lineage>
        <taxon>Bacteria</taxon>
        <taxon>Pseudomonadati</taxon>
        <taxon>Campylobacterota</taxon>
        <taxon>Epsilonproteobacteria</taxon>
        <taxon>Campylobacterales</taxon>
        <taxon>Helicobacteraceae</taxon>
        <taxon>Helicobacter</taxon>
    </lineage>
</organism>
<proteinExistence type="predicted"/>
<reference evidence="3 4" key="2">
    <citation type="journal article" date="2016" name="Infect. Immun.">
        <title>Helicobacter saguini, a Novel Helicobacter Isolated from Cotton-Top Tamarins with Ulcerative Colitis, Has Proinflammatory Properties and Induces Typhlocolitis and Dysplasia in Gnotobiotic IL-10-/- Mice.</title>
        <authorList>
            <person name="Shen Z."/>
            <person name="Mannion A."/>
            <person name="Whary M.T."/>
            <person name="Muthupalani S."/>
            <person name="Sheh A."/>
            <person name="Feng Y."/>
            <person name="Gong G."/>
            <person name="Vandamme P."/>
            <person name="Holcombe H.R."/>
            <person name="Paster B.J."/>
            <person name="Fox J.G."/>
        </authorList>
    </citation>
    <scope>NUCLEOTIDE SEQUENCE [LARGE SCALE GENOMIC DNA]</scope>
    <source>
        <strain evidence="3 4">MIT 97-6194</strain>
    </source>
</reference>
<dbReference type="RefSeq" id="WP_034570775.1">
    <property type="nucleotide sequence ID" value="NZ_JRMP02000001.1"/>
</dbReference>
<sequence>MIKKIIAVCSVAFVFSGCPDISKIFSNPRLDNEGVESKVADNTKQSSTESNKTDSKTTESSQKGKSLADVENEKKAQEKAKDEHFEKLYKELEGSKYKVMPVEVSRGAFLGDSSFSLVGAVYELPSDTPQKQKDWIMKMLYFLDLTMNVADKRLQKLYGHFVPKGSNCYYYIVGDVGGWIDKTFQNRYDECIFELADDRKDDKDFQVWARANKLYDYLSNMPLHPKYQGNPEYTLEKLNKIKNAGKK</sequence>